<feature type="transmembrane region" description="Helical" evidence="1">
    <location>
        <begin position="73"/>
        <end position="92"/>
    </location>
</feature>
<gene>
    <name evidence="2" type="ORF">AALO_G00178490</name>
</gene>
<accession>A0AAV6GD73</accession>
<organism evidence="2 3">
    <name type="scientific">Alosa alosa</name>
    <name type="common">allis shad</name>
    <dbReference type="NCBI Taxonomy" id="278164"/>
    <lineage>
        <taxon>Eukaryota</taxon>
        <taxon>Metazoa</taxon>
        <taxon>Chordata</taxon>
        <taxon>Craniata</taxon>
        <taxon>Vertebrata</taxon>
        <taxon>Euteleostomi</taxon>
        <taxon>Actinopterygii</taxon>
        <taxon>Neopterygii</taxon>
        <taxon>Teleostei</taxon>
        <taxon>Clupei</taxon>
        <taxon>Clupeiformes</taxon>
        <taxon>Clupeoidei</taxon>
        <taxon>Clupeidae</taxon>
        <taxon>Alosa</taxon>
    </lineage>
</organism>
<comment type="caution">
    <text evidence="2">The sequence shown here is derived from an EMBL/GenBank/DDBJ whole genome shotgun (WGS) entry which is preliminary data.</text>
</comment>
<dbReference type="Proteomes" id="UP000823561">
    <property type="component" value="Chromosome 13"/>
</dbReference>
<keyword evidence="1" id="KW-0812">Transmembrane</keyword>
<name>A0AAV6GD73_9TELE</name>
<proteinExistence type="predicted"/>
<evidence type="ECO:0000313" key="2">
    <source>
        <dbReference type="EMBL" id="KAG5271327.1"/>
    </source>
</evidence>
<evidence type="ECO:0000313" key="3">
    <source>
        <dbReference type="Proteomes" id="UP000823561"/>
    </source>
</evidence>
<sequence length="93" mass="10515">MSSASCDKAITFFVLYVVDSWQRIHHTNQKPQVLYSVNNILGILIGMSVLEFLLGLFIICYGFVLLPLGDSEVSIFITSVTVLYSYVIYFIIL</sequence>
<reference evidence="2" key="1">
    <citation type="submission" date="2020-10" db="EMBL/GenBank/DDBJ databases">
        <title>Chromosome-scale genome assembly of the Allis shad, Alosa alosa.</title>
        <authorList>
            <person name="Margot Z."/>
            <person name="Christophe K."/>
            <person name="Cabau C."/>
            <person name="Louis A."/>
            <person name="Berthelot C."/>
            <person name="Parey E."/>
            <person name="Roest Crollius H."/>
            <person name="Montfort J."/>
            <person name="Robinson-Rechavi M."/>
            <person name="Bucao C."/>
            <person name="Bouchez O."/>
            <person name="Gislard M."/>
            <person name="Lluch J."/>
            <person name="Milhes M."/>
            <person name="Lampietro C."/>
            <person name="Lopez Roques C."/>
            <person name="Donnadieu C."/>
            <person name="Braasch I."/>
            <person name="Desvignes T."/>
            <person name="Postlethwait J."/>
            <person name="Bobe J."/>
            <person name="Guiguen Y."/>
        </authorList>
    </citation>
    <scope>NUCLEOTIDE SEQUENCE</scope>
    <source>
        <strain evidence="2">M-15738</strain>
        <tissue evidence="2">Blood</tissue>
    </source>
</reference>
<protein>
    <submittedName>
        <fullName evidence="2">Uncharacterized protein</fullName>
    </submittedName>
</protein>
<dbReference type="EMBL" id="JADWDJ010000013">
    <property type="protein sequence ID" value="KAG5271327.1"/>
    <property type="molecule type" value="Genomic_DNA"/>
</dbReference>
<keyword evidence="3" id="KW-1185">Reference proteome</keyword>
<keyword evidence="1" id="KW-0472">Membrane</keyword>
<dbReference type="AlphaFoldDB" id="A0AAV6GD73"/>
<evidence type="ECO:0000256" key="1">
    <source>
        <dbReference type="SAM" id="Phobius"/>
    </source>
</evidence>
<keyword evidence="1" id="KW-1133">Transmembrane helix</keyword>
<feature type="transmembrane region" description="Helical" evidence="1">
    <location>
        <begin position="40"/>
        <end position="66"/>
    </location>
</feature>